<evidence type="ECO:0000313" key="3">
    <source>
        <dbReference type="Proteomes" id="UP000239187"/>
    </source>
</evidence>
<keyword evidence="1" id="KW-0472">Membrane</keyword>
<organism evidence="2 3">
    <name type="scientific">Arthrobacter agilis</name>
    <dbReference type="NCBI Taxonomy" id="37921"/>
    <lineage>
        <taxon>Bacteria</taxon>
        <taxon>Bacillati</taxon>
        <taxon>Actinomycetota</taxon>
        <taxon>Actinomycetes</taxon>
        <taxon>Micrococcales</taxon>
        <taxon>Micrococcaceae</taxon>
        <taxon>Arthrobacter</taxon>
    </lineage>
</organism>
<name>A0A2L0UEZ2_9MICC</name>
<keyword evidence="1" id="KW-1133">Transmembrane helix</keyword>
<dbReference type="Proteomes" id="UP000239187">
    <property type="component" value="Chromosome"/>
</dbReference>
<dbReference type="RefSeq" id="WP_208739056.1">
    <property type="nucleotide sequence ID" value="NZ_CP024915.1"/>
</dbReference>
<reference evidence="2 3" key="1">
    <citation type="submission" date="2017-11" db="EMBL/GenBank/DDBJ databases">
        <title>Draft genome of Arthrobacter agilis strain UMCV2, a plant growth-promoting rhizobacterium and biocontrol capacity of phytopathogenic fungi.</title>
        <authorList>
            <person name="Martinez-Camara R."/>
            <person name="Santoyo G."/>
            <person name="Moreno-Hagelsieb G."/>
            <person name="Valencia-Cantero E."/>
        </authorList>
    </citation>
    <scope>NUCLEOTIDE SEQUENCE [LARGE SCALE GENOMIC DNA]</scope>
    <source>
        <strain evidence="2 3">UMCV2</strain>
    </source>
</reference>
<feature type="transmembrane region" description="Helical" evidence="1">
    <location>
        <begin position="27"/>
        <end position="51"/>
    </location>
</feature>
<evidence type="ECO:0000313" key="2">
    <source>
        <dbReference type="EMBL" id="AUZ87811.1"/>
    </source>
</evidence>
<proteinExistence type="predicted"/>
<dbReference type="AlphaFoldDB" id="A0A2L0UEZ2"/>
<protein>
    <submittedName>
        <fullName evidence="2">Uncharacterized protein</fullName>
    </submittedName>
</protein>
<dbReference type="EMBL" id="CP024915">
    <property type="protein sequence ID" value="AUZ87811.1"/>
    <property type="molecule type" value="Genomic_DNA"/>
</dbReference>
<keyword evidence="1" id="KW-0812">Transmembrane</keyword>
<gene>
    <name evidence="2" type="ORF">CVO76_09340</name>
</gene>
<evidence type="ECO:0000256" key="1">
    <source>
        <dbReference type="SAM" id="Phobius"/>
    </source>
</evidence>
<accession>A0A2L0UEZ2</accession>
<sequence length="143" mass="15393">MSLLTGTQPPEPIVVDVASDAPQWWEIVGALAPLAVLLAAVLAAVTAFAALRQRSTADRAALEQKRRADDRAEWWRRTQWAIDAATSLDPIRQEAGVEALLQLSYSDLATEEDRLILDAIWVSNPVANPEDPDAGLPEGGAGQ</sequence>